<name>A0A521D000_9BACT</name>
<dbReference type="GO" id="GO:0005506">
    <property type="term" value="F:iron ion binding"/>
    <property type="evidence" value="ECO:0007669"/>
    <property type="project" value="UniProtKB-UniRule"/>
</dbReference>
<reference evidence="9 10" key="1">
    <citation type="submission" date="2017-05" db="EMBL/GenBank/DDBJ databases">
        <authorList>
            <person name="Varghese N."/>
            <person name="Submissions S."/>
        </authorList>
    </citation>
    <scope>NUCLEOTIDE SEQUENCE [LARGE SCALE GENOMIC DNA]</scope>
    <source>
        <strain evidence="9 10">DSM 16304</strain>
    </source>
</reference>
<keyword evidence="4 7" id="KW-0408">Iron</keyword>
<dbReference type="InterPro" id="IPR043129">
    <property type="entry name" value="ATPase_NBD"/>
</dbReference>
<dbReference type="Proteomes" id="UP000317315">
    <property type="component" value="Unassembled WGS sequence"/>
</dbReference>
<dbReference type="CDD" id="cd24133">
    <property type="entry name" value="ASKHA_NBD_TsaD_bac"/>
    <property type="match status" value="1"/>
</dbReference>
<dbReference type="GO" id="GO:0005737">
    <property type="term" value="C:cytoplasm"/>
    <property type="evidence" value="ECO:0007669"/>
    <property type="project" value="UniProtKB-SubCell"/>
</dbReference>
<feature type="binding site" evidence="7">
    <location>
        <position position="180"/>
    </location>
    <ligand>
        <name>substrate</name>
    </ligand>
</feature>
<feature type="binding site" evidence="7">
    <location>
        <position position="112"/>
    </location>
    <ligand>
        <name>Fe cation</name>
        <dbReference type="ChEBI" id="CHEBI:24875"/>
    </ligand>
</feature>
<protein>
    <recommendedName>
        <fullName evidence="7">tRNA N6-adenosine threonylcarbamoyltransferase</fullName>
        <ecNumber evidence="7">2.3.1.234</ecNumber>
    </recommendedName>
    <alternativeName>
        <fullName evidence="7">N6-L-threonylcarbamoyladenine synthase</fullName>
        <shortName evidence="7">t(6)A synthase</shortName>
    </alternativeName>
    <alternativeName>
        <fullName evidence="7">t(6)A37 threonylcarbamoyladenosine biosynthesis protein TsaD</fullName>
    </alternativeName>
    <alternativeName>
        <fullName evidence="7">tRNA threonylcarbamoyladenosine biosynthesis protein TsaD</fullName>
    </alternativeName>
</protein>
<comment type="similarity">
    <text evidence="7">Belongs to the KAE1 / TsaD family.</text>
</comment>
<dbReference type="HAMAP" id="MF_01445">
    <property type="entry name" value="TsaD"/>
    <property type="match status" value="1"/>
</dbReference>
<feature type="binding site" evidence="7">
    <location>
        <position position="116"/>
    </location>
    <ligand>
        <name>Fe cation</name>
        <dbReference type="ChEBI" id="CHEBI:24875"/>
    </ligand>
</feature>
<dbReference type="PRINTS" id="PR00789">
    <property type="entry name" value="OSIALOPTASE"/>
</dbReference>
<dbReference type="PANTHER" id="PTHR11735">
    <property type="entry name" value="TRNA N6-ADENOSINE THREONYLCARBAMOYLTRANSFERASE"/>
    <property type="match status" value="1"/>
</dbReference>
<dbReference type="NCBIfam" id="TIGR03723">
    <property type="entry name" value="T6A_TsaD_YgjD"/>
    <property type="match status" value="1"/>
</dbReference>
<evidence type="ECO:0000313" key="10">
    <source>
        <dbReference type="Proteomes" id="UP000317315"/>
    </source>
</evidence>
<feature type="binding site" evidence="7">
    <location>
        <position position="293"/>
    </location>
    <ligand>
        <name>Fe cation</name>
        <dbReference type="ChEBI" id="CHEBI:24875"/>
    </ligand>
</feature>
<dbReference type="EMBL" id="FXTM01000016">
    <property type="protein sequence ID" value="SMO64988.1"/>
    <property type="molecule type" value="Genomic_DNA"/>
</dbReference>
<dbReference type="AlphaFoldDB" id="A0A521D000"/>
<proteinExistence type="inferred from homology"/>
<evidence type="ECO:0000256" key="5">
    <source>
        <dbReference type="ARBA" id="ARBA00023315"/>
    </source>
</evidence>
<dbReference type="InterPro" id="IPR022450">
    <property type="entry name" value="TsaD"/>
</dbReference>
<evidence type="ECO:0000259" key="8">
    <source>
        <dbReference type="Pfam" id="PF00814"/>
    </source>
</evidence>
<keyword evidence="3 7" id="KW-0479">Metal-binding</keyword>
<keyword evidence="7" id="KW-0963">Cytoplasm</keyword>
<dbReference type="NCBIfam" id="TIGR00329">
    <property type="entry name" value="gcp_kae1"/>
    <property type="match status" value="1"/>
</dbReference>
<dbReference type="InterPro" id="IPR017861">
    <property type="entry name" value="KAE1/TsaD"/>
</dbReference>
<comment type="catalytic activity">
    <reaction evidence="6 7">
        <text>L-threonylcarbamoyladenylate + adenosine(37) in tRNA = N(6)-L-threonylcarbamoyladenosine(37) in tRNA + AMP + H(+)</text>
        <dbReference type="Rhea" id="RHEA:37059"/>
        <dbReference type="Rhea" id="RHEA-COMP:10162"/>
        <dbReference type="Rhea" id="RHEA-COMP:10163"/>
        <dbReference type="ChEBI" id="CHEBI:15378"/>
        <dbReference type="ChEBI" id="CHEBI:73682"/>
        <dbReference type="ChEBI" id="CHEBI:74411"/>
        <dbReference type="ChEBI" id="CHEBI:74418"/>
        <dbReference type="ChEBI" id="CHEBI:456215"/>
        <dbReference type="EC" id="2.3.1.234"/>
    </reaction>
</comment>
<feature type="binding site" evidence="7">
    <location>
        <position position="266"/>
    </location>
    <ligand>
        <name>substrate</name>
    </ligand>
</feature>
<sequence>MIVLGIDTSCDDTSVAVYDAKENRILSNIVSSQYEFHIPFGGVVPEIAARKHAENIDVVFEEALKVAGVEVKDLELITVTRFPGLLPALLVGLTFGKGISYCSGLPFKGVHHIEAHLLSPFIGKEPEYPFLGLVVSGGHTLLVLAGGLGRYRVVGKTLDDAVGEAYDKVAKMLNLGYPGGPVIDRIYREFKGDYLQLPKPKVKGLNYSFSGIKTAVKRLVEKGYPKEQIAASFQKTAVEYLVGKLKKALKEFGIRRIAVSGGVSANSLLREKLEELSEKGYEVLLPDLSYTSDNGAMVAYVGYRRFLLEGGDELTVGALPRLSLEEVNVEG</sequence>
<evidence type="ECO:0000256" key="4">
    <source>
        <dbReference type="ARBA" id="ARBA00023004"/>
    </source>
</evidence>
<keyword evidence="2 7" id="KW-0819">tRNA processing</keyword>
<dbReference type="GO" id="GO:0002949">
    <property type="term" value="P:tRNA threonylcarbamoyladenosine modification"/>
    <property type="evidence" value="ECO:0007669"/>
    <property type="project" value="UniProtKB-UniRule"/>
</dbReference>
<keyword evidence="5 7" id="KW-0012">Acyltransferase</keyword>
<comment type="subcellular location">
    <subcellularLocation>
        <location evidence="7">Cytoplasm</location>
    </subcellularLocation>
</comment>
<dbReference type="GO" id="GO:0061711">
    <property type="term" value="F:tRNA N(6)-L-threonylcarbamoyladenine synthase activity"/>
    <property type="evidence" value="ECO:0007669"/>
    <property type="project" value="UniProtKB-EC"/>
</dbReference>
<evidence type="ECO:0000256" key="1">
    <source>
        <dbReference type="ARBA" id="ARBA00022679"/>
    </source>
</evidence>
<dbReference type="RefSeq" id="WP_142935800.1">
    <property type="nucleotide sequence ID" value="NZ_FXTM01000016.1"/>
</dbReference>
<gene>
    <name evidence="7" type="primary">tsaD</name>
    <name evidence="9" type="ORF">SAMN06269117_11632</name>
</gene>
<keyword evidence="1 7" id="KW-0808">Transferase</keyword>
<evidence type="ECO:0000313" key="9">
    <source>
        <dbReference type="EMBL" id="SMO64988.1"/>
    </source>
</evidence>
<evidence type="ECO:0000256" key="2">
    <source>
        <dbReference type="ARBA" id="ARBA00022694"/>
    </source>
</evidence>
<dbReference type="FunFam" id="3.30.420.40:FF:000012">
    <property type="entry name" value="tRNA N6-adenosine threonylcarbamoyltransferase"/>
    <property type="match status" value="1"/>
</dbReference>
<evidence type="ECO:0000256" key="3">
    <source>
        <dbReference type="ARBA" id="ARBA00022723"/>
    </source>
</evidence>
<evidence type="ECO:0000256" key="7">
    <source>
        <dbReference type="HAMAP-Rule" id="MF_01445"/>
    </source>
</evidence>
<feature type="binding site" evidence="7">
    <location>
        <position position="167"/>
    </location>
    <ligand>
        <name>substrate</name>
    </ligand>
</feature>
<feature type="binding site" evidence="7">
    <location>
        <begin position="134"/>
        <end position="138"/>
    </location>
    <ligand>
        <name>substrate</name>
    </ligand>
</feature>
<evidence type="ECO:0000256" key="6">
    <source>
        <dbReference type="ARBA" id="ARBA00048117"/>
    </source>
</evidence>
<dbReference type="OrthoDB" id="9806197at2"/>
<organism evidence="9 10">
    <name type="scientific">Balnearium lithotrophicum</name>
    <dbReference type="NCBI Taxonomy" id="223788"/>
    <lineage>
        <taxon>Bacteria</taxon>
        <taxon>Pseudomonadati</taxon>
        <taxon>Aquificota</taxon>
        <taxon>Aquificia</taxon>
        <taxon>Desulfurobacteriales</taxon>
        <taxon>Desulfurobacteriaceae</taxon>
        <taxon>Balnearium</taxon>
    </lineage>
</organism>
<dbReference type="InterPro" id="IPR000905">
    <property type="entry name" value="Gcp-like_dom"/>
</dbReference>
<comment type="cofactor">
    <cofactor evidence="7">
        <name>Fe(2+)</name>
        <dbReference type="ChEBI" id="CHEBI:29033"/>
    </cofactor>
    <text evidence="7">Binds 1 Fe(2+) ion per subunit.</text>
</comment>
<keyword evidence="10" id="KW-1185">Reference proteome</keyword>
<dbReference type="EC" id="2.3.1.234" evidence="7"/>
<dbReference type="Pfam" id="PF00814">
    <property type="entry name" value="TsaD"/>
    <property type="match status" value="1"/>
</dbReference>
<dbReference type="Gene3D" id="3.30.420.40">
    <property type="match status" value="2"/>
</dbReference>
<feature type="domain" description="Gcp-like" evidence="8">
    <location>
        <begin position="25"/>
        <end position="300"/>
    </location>
</feature>
<dbReference type="SUPFAM" id="SSF53067">
    <property type="entry name" value="Actin-like ATPase domain"/>
    <property type="match status" value="1"/>
</dbReference>
<feature type="binding site" evidence="7">
    <location>
        <position position="184"/>
    </location>
    <ligand>
        <name>substrate</name>
    </ligand>
</feature>
<accession>A0A521D000</accession>
<dbReference type="PANTHER" id="PTHR11735:SF6">
    <property type="entry name" value="TRNA N6-ADENOSINE THREONYLCARBAMOYLTRANSFERASE, MITOCHONDRIAL"/>
    <property type="match status" value="1"/>
</dbReference>
<comment type="function">
    <text evidence="7">Required for the formation of a threonylcarbamoyl group on adenosine at position 37 (t(6)A37) in tRNAs that read codons beginning with adenine. Is involved in the transfer of the threonylcarbamoyl moiety of threonylcarbamoyl-AMP (TC-AMP) to the N6 group of A37, together with TsaE and TsaB. TsaD likely plays a direct catalytic role in this reaction.</text>
</comment>